<dbReference type="RefSeq" id="WP_157991774.1">
    <property type="nucleotide sequence ID" value="NZ_LR217698.1"/>
</dbReference>
<reference evidence="6 7" key="1">
    <citation type="submission" date="2019-02" db="EMBL/GenBank/DDBJ databases">
        <authorList>
            <person name="Manzano-Marin A."/>
            <person name="Manzano-Marin A."/>
        </authorList>
    </citation>
    <scope>NUCLEOTIDE SEQUENCE [LARGE SCALE GENOMIC DNA]</scope>
    <source>
        <strain evidence="6 7">ErCicurtihirsuta</strain>
    </source>
</reference>
<evidence type="ECO:0000256" key="1">
    <source>
        <dbReference type="ARBA" id="ARBA00009990"/>
    </source>
</evidence>
<evidence type="ECO:0000313" key="7">
    <source>
        <dbReference type="Proteomes" id="UP000294364"/>
    </source>
</evidence>
<protein>
    <recommendedName>
        <fullName evidence="5">Protein-export protein SecB</fullName>
    </recommendedName>
</protein>
<dbReference type="Gene3D" id="3.10.420.10">
    <property type="entry name" value="SecB-like"/>
    <property type="match status" value="1"/>
</dbReference>
<dbReference type="HAMAP" id="MF_00821">
    <property type="entry name" value="SecB"/>
    <property type="match status" value="1"/>
</dbReference>
<dbReference type="Pfam" id="PF02556">
    <property type="entry name" value="SecB"/>
    <property type="match status" value="1"/>
</dbReference>
<evidence type="ECO:0000313" key="6">
    <source>
        <dbReference type="EMBL" id="VFP78425.1"/>
    </source>
</evidence>
<dbReference type="AlphaFoldDB" id="A0A451CZI2"/>
<evidence type="ECO:0000256" key="5">
    <source>
        <dbReference type="HAMAP-Rule" id="MF_00821"/>
    </source>
</evidence>
<evidence type="ECO:0000256" key="3">
    <source>
        <dbReference type="ARBA" id="ARBA00022927"/>
    </source>
</evidence>
<sequence>MLEKNTSEISFQIQRIYTKDVSFEAPHTPQIFQQSWEPEVKMNIETSSSQLSDKTYEVLLRITVNATIGSNTAFLCEVQQAGIFFIENIEDDQMAYTLSVSCQNIIHPYASECIANLILRGTLPPLNLGPINFEKLFIESLHQTNHTT</sequence>
<evidence type="ECO:0000256" key="2">
    <source>
        <dbReference type="ARBA" id="ARBA00022448"/>
    </source>
</evidence>
<comment type="similarity">
    <text evidence="1 5">Belongs to the SecB family.</text>
</comment>
<gene>
    <name evidence="5 6" type="primary">secB</name>
    <name evidence="6" type="ORF">ERCICURT3053_051</name>
</gene>
<dbReference type="NCBIfam" id="TIGR00809">
    <property type="entry name" value="secB"/>
    <property type="match status" value="1"/>
</dbReference>
<evidence type="ECO:0000256" key="4">
    <source>
        <dbReference type="ARBA" id="ARBA00023010"/>
    </source>
</evidence>
<keyword evidence="5" id="KW-0143">Chaperone</keyword>
<dbReference type="GO" id="GO:0051082">
    <property type="term" value="F:unfolded protein binding"/>
    <property type="evidence" value="ECO:0007669"/>
    <property type="project" value="InterPro"/>
</dbReference>
<dbReference type="Proteomes" id="UP000294364">
    <property type="component" value="Chromosome"/>
</dbReference>
<keyword evidence="2 5" id="KW-0813">Transport</keyword>
<dbReference type="PANTHER" id="PTHR36918">
    <property type="match status" value="1"/>
</dbReference>
<dbReference type="InterPro" id="IPR003708">
    <property type="entry name" value="SecB"/>
</dbReference>
<proteinExistence type="inferred from homology"/>
<dbReference type="GO" id="GO:0006457">
    <property type="term" value="P:protein folding"/>
    <property type="evidence" value="ECO:0007669"/>
    <property type="project" value="UniProtKB-UniRule"/>
</dbReference>
<comment type="function">
    <text evidence="5">One of the proteins required for the normal export of preproteins out of the cell cytoplasm. It is a molecular chaperone that binds to a subset of precursor proteins, maintaining them in a translocation-competent state. It also specifically binds to its receptor SecA.</text>
</comment>
<keyword evidence="4 5" id="KW-0811">Translocation</keyword>
<dbReference type="GO" id="GO:0051262">
    <property type="term" value="P:protein tetramerization"/>
    <property type="evidence" value="ECO:0007669"/>
    <property type="project" value="InterPro"/>
</dbReference>
<dbReference type="InterPro" id="IPR035958">
    <property type="entry name" value="SecB-like_sf"/>
</dbReference>
<comment type="subunit">
    <text evidence="5">Homotetramer, a dimer of dimers. One homotetramer interacts with 1 SecA dimer.</text>
</comment>
<comment type="subcellular location">
    <subcellularLocation>
        <location evidence="5">Cytoplasm</location>
    </subcellularLocation>
</comment>
<name>A0A451CZI2_9GAMM</name>
<dbReference type="OrthoDB" id="9795145at2"/>
<dbReference type="GO" id="GO:0015031">
    <property type="term" value="P:protein transport"/>
    <property type="evidence" value="ECO:0007669"/>
    <property type="project" value="UniProtKB-UniRule"/>
</dbReference>
<dbReference type="PRINTS" id="PR01594">
    <property type="entry name" value="SECBCHAPRONE"/>
</dbReference>
<keyword evidence="3 5" id="KW-0653">Protein transport</keyword>
<organism evidence="6 7">
    <name type="scientific">Candidatus Erwinia haradaeae</name>
    <dbReference type="NCBI Taxonomy" id="1922217"/>
    <lineage>
        <taxon>Bacteria</taxon>
        <taxon>Pseudomonadati</taxon>
        <taxon>Pseudomonadota</taxon>
        <taxon>Gammaproteobacteria</taxon>
        <taxon>Enterobacterales</taxon>
        <taxon>Erwiniaceae</taxon>
        <taxon>Erwinia</taxon>
    </lineage>
</organism>
<accession>A0A451CZI2</accession>
<dbReference type="EMBL" id="LR217698">
    <property type="protein sequence ID" value="VFP78425.1"/>
    <property type="molecule type" value="Genomic_DNA"/>
</dbReference>
<keyword evidence="5" id="KW-0963">Cytoplasm</keyword>
<dbReference type="NCBIfam" id="NF004393">
    <property type="entry name" value="PRK05751.1-4"/>
    <property type="match status" value="1"/>
</dbReference>
<dbReference type="SUPFAM" id="SSF54611">
    <property type="entry name" value="SecB-like"/>
    <property type="match status" value="1"/>
</dbReference>
<dbReference type="GO" id="GO:0005737">
    <property type="term" value="C:cytoplasm"/>
    <property type="evidence" value="ECO:0007669"/>
    <property type="project" value="UniProtKB-SubCell"/>
</dbReference>
<dbReference type="PANTHER" id="PTHR36918:SF1">
    <property type="entry name" value="PROTEIN-EXPORT PROTEIN SECB"/>
    <property type="match status" value="1"/>
</dbReference>